<dbReference type="PANTHER" id="PTHR36471:SF1">
    <property type="entry name" value="SMALL MEMBRANE A-KINASE ANCHOR PROTEIN"/>
    <property type="match status" value="1"/>
</dbReference>
<evidence type="ECO:0000256" key="6">
    <source>
        <dbReference type="ARBA" id="ARBA00023136"/>
    </source>
</evidence>
<evidence type="ECO:0000256" key="1">
    <source>
        <dbReference type="ARBA" id="ARBA00004236"/>
    </source>
</evidence>
<dbReference type="AlphaFoldDB" id="A0A1U7U585"/>
<dbReference type="Proteomes" id="UP000189704">
    <property type="component" value="Unplaced"/>
</dbReference>
<accession>A0A1U7U585</accession>
<dbReference type="KEGG" id="csyr:103268171"/>
<comment type="similarity">
    <text evidence="2">Belongs to the small membrane AKAP family.</text>
</comment>
<evidence type="ECO:0000313" key="10">
    <source>
        <dbReference type="Proteomes" id="UP000189704"/>
    </source>
</evidence>
<evidence type="ECO:0000256" key="9">
    <source>
        <dbReference type="SAM" id="MobiDB-lite"/>
    </source>
</evidence>
<keyword evidence="10" id="KW-1185">Reference proteome</keyword>
<evidence type="ECO:0000256" key="4">
    <source>
        <dbReference type="ARBA" id="ARBA00022475"/>
    </source>
</evidence>
<protein>
    <recommendedName>
        <fullName evidence="3">Small membrane A-kinase anchor protein</fullName>
    </recommendedName>
</protein>
<keyword evidence="8" id="KW-0449">Lipoprotein</keyword>
<keyword evidence="7" id="KW-0564">Palmitate</keyword>
<dbReference type="RefSeq" id="XP_008063903.1">
    <property type="nucleotide sequence ID" value="XM_008065712.1"/>
</dbReference>
<reference evidence="11" key="1">
    <citation type="submission" date="2025-08" db="UniProtKB">
        <authorList>
            <consortium name="RefSeq"/>
        </authorList>
    </citation>
    <scope>IDENTIFICATION</scope>
</reference>
<evidence type="ECO:0000256" key="8">
    <source>
        <dbReference type="ARBA" id="ARBA00023288"/>
    </source>
</evidence>
<evidence type="ECO:0000256" key="5">
    <source>
        <dbReference type="ARBA" id="ARBA00022707"/>
    </source>
</evidence>
<proteinExistence type="inferred from homology"/>
<evidence type="ECO:0000256" key="7">
    <source>
        <dbReference type="ARBA" id="ARBA00023139"/>
    </source>
</evidence>
<name>A0A1U7U585_CARSF</name>
<feature type="region of interest" description="Disordered" evidence="9">
    <location>
        <begin position="1"/>
        <end position="39"/>
    </location>
</feature>
<keyword evidence="5" id="KW-0519">Myristate</keyword>
<comment type="subcellular location">
    <subcellularLocation>
        <location evidence="1">Cell membrane</location>
    </subcellularLocation>
</comment>
<dbReference type="InterPro" id="IPR027969">
    <property type="entry name" value="Small_membr_AKAP"/>
</dbReference>
<evidence type="ECO:0000256" key="3">
    <source>
        <dbReference type="ARBA" id="ARBA00016882"/>
    </source>
</evidence>
<dbReference type="PANTHER" id="PTHR36471">
    <property type="entry name" value="SMALL MEMBRANE A-KINASE ANCHOR PROTEIN"/>
    <property type="match status" value="1"/>
</dbReference>
<organism evidence="10 11">
    <name type="scientific">Carlito syrichta</name>
    <name type="common">Philippine tarsier</name>
    <name type="synonym">Tarsius syrichta</name>
    <dbReference type="NCBI Taxonomy" id="1868482"/>
    <lineage>
        <taxon>Eukaryota</taxon>
        <taxon>Metazoa</taxon>
        <taxon>Chordata</taxon>
        <taxon>Craniata</taxon>
        <taxon>Vertebrata</taxon>
        <taxon>Euteleostomi</taxon>
        <taxon>Mammalia</taxon>
        <taxon>Eutheria</taxon>
        <taxon>Euarchontoglires</taxon>
        <taxon>Primates</taxon>
        <taxon>Haplorrhini</taxon>
        <taxon>Tarsiiformes</taxon>
        <taxon>Tarsiidae</taxon>
        <taxon>Carlito</taxon>
    </lineage>
</organism>
<sequence length="91" mass="10322">MGCGKSKQTFSHAQTEKEHESEESFTPKKHFLPRMPSPVEVKRPSEASCVVLDYAHRLSQEIVQDALKQWACNNSKYHDIPYIESDSDAVG</sequence>
<keyword evidence="6" id="KW-0472">Membrane</keyword>
<dbReference type="CTD" id="84281"/>
<dbReference type="GeneID" id="103268171"/>
<dbReference type="OrthoDB" id="8907307at2759"/>
<feature type="compositionally biased region" description="Polar residues" evidence="9">
    <location>
        <begin position="1"/>
        <end position="13"/>
    </location>
</feature>
<dbReference type="GO" id="GO:0005886">
    <property type="term" value="C:plasma membrane"/>
    <property type="evidence" value="ECO:0007669"/>
    <property type="project" value="UniProtKB-SubCell"/>
</dbReference>
<dbReference type="GO" id="GO:0034237">
    <property type="term" value="F:protein kinase A regulatory subunit binding"/>
    <property type="evidence" value="ECO:0007669"/>
    <property type="project" value="InterPro"/>
</dbReference>
<evidence type="ECO:0000313" key="11">
    <source>
        <dbReference type="RefSeq" id="XP_008063903.1"/>
    </source>
</evidence>
<dbReference type="Pfam" id="PF15127">
    <property type="entry name" value="SmAKAP"/>
    <property type="match status" value="1"/>
</dbReference>
<gene>
    <name evidence="11" type="primary">CUNH2orf88</name>
</gene>
<feature type="compositionally biased region" description="Basic and acidic residues" evidence="9">
    <location>
        <begin position="14"/>
        <end position="26"/>
    </location>
</feature>
<evidence type="ECO:0000256" key="2">
    <source>
        <dbReference type="ARBA" id="ARBA00007307"/>
    </source>
</evidence>
<keyword evidence="4" id="KW-1003">Cell membrane</keyword>